<protein>
    <submittedName>
        <fullName evidence="3">Uncharacterized protein</fullName>
    </submittedName>
</protein>
<dbReference type="RefSeq" id="WP_145259840.1">
    <property type="nucleotide sequence ID" value="NZ_CP036279.1"/>
</dbReference>
<keyword evidence="2" id="KW-1133">Transmembrane helix</keyword>
<dbReference type="AlphaFoldDB" id="A0A518B770"/>
<sequence>MGINLIVVAVTLMLVGFSLVWLLSPRLRRWMESPKYQVLSWDRPARRERTRQSEDDEQPSTTDRSS</sequence>
<keyword evidence="4" id="KW-1185">Reference proteome</keyword>
<name>A0A518B770_9BACT</name>
<evidence type="ECO:0000256" key="2">
    <source>
        <dbReference type="SAM" id="Phobius"/>
    </source>
</evidence>
<accession>A0A518B770</accession>
<organism evidence="3 4">
    <name type="scientific">Kolteria novifilia</name>
    <dbReference type="NCBI Taxonomy" id="2527975"/>
    <lineage>
        <taxon>Bacteria</taxon>
        <taxon>Pseudomonadati</taxon>
        <taxon>Planctomycetota</taxon>
        <taxon>Planctomycetia</taxon>
        <taxon>Kolteriales</taxon>
        <taxon>Kolteriaceae</taxon>
        <taxon>Kolteria</taxon>
    </lineage>
</organism>
<proteinExistence type="predicted"/>
<gene>
    <name evidence="3" type="ORF">Pan216_36960</name>
</gene>
<evidence type="ECO:0000313" key="4">
    <source>
        <dbReference type="Proteomes" id="UP000317093"/>
    </source>
</evidence>
<evidence type="ECO:0000313" key="3">
    <source>
        <dbReference type="EMBL" id="QDU62825.1"/>
    </source>
</evidence>
<keyword evidence="2" id="KW-0812">Transmembrane</keyword>
<dbReference type="KEGG" id="knv:Pan216_36960"/>
<evidence type="ECO:0000256" key="1">
    <source>
        <dbReference type="SAM" id="MobiDB-lite"/>
    </source>
</evidence>
<keyword evidence="2" id="KW-0472">Membrane</keyword>
<feature type="region of interest" description="Disordered" evidence="1">
    <location>
        <begin position="45"/>
        <end position="66"/>
    </location>
</feature>
<dbReference type="EMBL" id="CP036279">
    <property type="protein sequence ID" value="QDU62825.1"/>
    <property type="molecule type" value="Genomic_DNA"/>
</dbReference>
<dbReference type="Proteomes" id="UP000317093">
    <property type="component" value="Chromosome"/>
</dbReference>
<feature type="transmembrane region" description="Helical" evidence="2">
    <location>
        <begin position="6"/>
        <end position="23"/>
    </location>
</feature>
<reference evidence="3 4" key="1">
    <citation type="submission" date="2019-02" db="EMBL/GenBank/DDBJ databases">
        <title>Deep-cultivation of Planctomycetes and their phenomic and genomic characterization uncovers novel biology.</title>
        <authorList>
            <person name="Wiegand S."/>
            <person name="Jogler M."/>
            <person name="Boedeker C."/>
            <person name="Pinto D."/>
            <person name="Vollmers J."/>
            <person name="Rivas-Marin E."/>
            <person name="Kohn T."/>
            <person name="Peeters S.H."/>
            <person name="Heuer A."/>
            <person name="Rast P."/>
            <person name="Oberbeckmann S."/>
            <person name="Bunk B."/>
            <person name="Jeske O."/>
            <person name="Meyerdierks A."/>
            <person name="Storesund J.E."/>
            <person name="Kallscheuer N."/>
            <person name="Luecker S."/>
            <person name="Lage O.M."/>
            <person name="Pohl T."/>
            <person name="Merkel B.J."/>
            <person name="Hornburger P."/>
            <person name="Mueller R.-W."/>
            <person name="Bruemmer F."/>
            <person name="Labrenz M."/>
            <person name="Spormann A.M."/>
            <person name="Op den Camp H."/>
            <person name="Overmann J."/>
            <person name="Amann R."/>
            <person name="Jetten M.S.M."/>
            <person name="Mascher T."/>
            <person name="Medema M.H."/>
            <person name="Devos D.P."/>
            <person name="Kaster A.-K."/>
            <person name="Ovreas L."/>
            <person name="Rohde M."/>
            <person name="Galperin M.Y."/>
            <person name="Jogler C."/>
        </authorList>
    </citation>
    <scope>NUCLEOTIDE SEQUENCE [LARGE SCALE GENOMIC DNA]</scope>
    <source>
        <strain evidence="3 4">Pan216</strain>
    </source>
</reference>